<evidence type="ECO:0000259" key="2">
    <source>
        <dbReference type="Pfam" id="PF25583"/>
    </source>
</evidence>
<dbReference type="InterPro" id="IPR051534">
    <property type="entry name" value="CBASS_pafABC_assoc_protein"/>
</dbReference>
<keyword evidence="4" id="KW-1185">Reference proteome</keyword>
<comment type="caution">
    <text evidence="3">The sequence shown here is derived from an EMBL/GenBank/DDBJ whole genome shotgun (WGS) entry which is preliminary data.</text>
</comment>
<dbReference type="Pfam" id="PF13280">
    <property type="entry name" value="WYL"/>
    <property type="match status" value="1"/>
</dbReference>
<accession>A0ABN0YQQ0</accession>
<dbReference type="PANTHER" id="PTHR34580:SF1">
    <property type="entry name" value="PROTEIN PAFC"/>
    <property type="match status" value="1"/>
</dbReference>
<dbReference type="Pfam" id="PF25583">
    <property type="entry name" value="WCX"/>
    <property type="match status" value="1"/>
</dbReference>
<reference evidence="3 4" key="1">
    <citation type="journal article" date="2019" name="Int. J. Syst. Evol. Microbiol.">
        <title>The Global Catalogue of Microorganisms (GCM) 10K type strain sequencing project: providing services to taxonomists for standard genome sequencing and annotation.</title>
        <authorList>
            <consortium name="The Broad Institute Genomics Platform"/>
            <consortium name="The Broad Institute Genome Sequencing Center for Infectious Disease"/>
            <person name="Wu L."/>
            <person name="Ma J."/>
        </authorList>
    </citation>
    <scope>NUCLEOTIDE SEQUENCE [LARGE SCALE GENOMIC DNA]</scope>
    <source>
        <strain evidence="3 4">JCM 12774</strain>
    </source>
</reference>
<evidence type="ECO:0000313" key="4">
    <source>
        <dbReference type="Proteomes" id="UP001500340"/>
    </source>
</evidence>
<dbReference type="PROSITE" id="PS52050">
    <property type="entry name" value="WYL"/>
    <property type="match status" value="1"/>
</dbReference>
<dbReference type="InterPro" id="IPR057727">
    <property type="entry name" value="WCX_dom"/>
</dbReference>
<gene>
    <name evidence="3" type="ORF">GCM10008933_38320</name>
</gene>
<proteinExistence type="predicted"/>
<name>A0ABN0YQQ0_9BACL</name>
<organism evidence="3 4">
    <name type="scientific">Paenibacillus motobuensis</name>
    <dbReference type="NCBI Taxonomy" id="295324"/>
    <lineage>
        <taxon>Bacteria</taxon>
        <taxon>Bacillati</taxon>
        <taxon>Bacillota</taxon>
        <taxon>Bacilli</taxon>
        <taxon>Bacillales</taxon>
        <taxon>Paenibacillaceae</taxon>
        <taxon>Paenibacillus</taxon>
    </lineage>
</organism>
<dbReference type="Proteomes" id="UP001500340">
    <property type="component" value="Unassembled WGS sequence"/>
</dbReference>
<dbReference type="InterPro" id="IPR026881">
    <property type="entry name" value="WYL_dom"/>
</dbReference>
<dbReference type="RefSeq" id="WP_343863861.1">
    <property type="nucleotide sequence ID" value="NZ_BAAACX010000017.1"/>
</dbReference>
<evidence type="ECO:0000259" key="1">
    <source>
        <dbReference type="Pfam" id="PF13280"/>
    </source>
</evidence>
<dbReference type="InterPro" id="IPR036388">
    <property type="entry name" value="WH-like_DNA-bd_sf"/>
</dbReference>
<dbReference type="EMBL" id="BAAACX010000017">
    <property type="protein sequence ID" value="GAA0404262.1"/>
    <property type="molecule type" value="Genomic_DNA"/>
</dbReference>
<feature type="domain" description="WCX" evidence="2">
    <location>
        <begin position="236"/>
        <end position="310"/>
    </location>
</feature>
<evidence type="ECO:0000313" key="3">
    <source>
        <dbReference type="EMBL" id="GAA0404262.1"/>
    </source>
</evidence>
<dbReference type="Gene3D" id="1.10.10.10">
    <property type="entry name" value="Winged helix-like DNA-binding domain superfamily/Winged helix DNA-binding domain"/>
    <property type="match status" value="1"/>
</dbReference>
<protein>
    <submittedName>
        <fullName evidence="3">WYL domain-containing protein</fullName>
    </submittedName>
</protein>
<feature type="domain" description="WYL" evidence="1">
    <location>
        <begin position="140"/>
        <end position="206"/>
    </location>
</feature>
<sequence length="318" mass="37730">MSDKLFRWFKIIYAIQARPGINAKELADRCETDERTIYRDLRSLDVLAPITNNGYGKGYTFAGDFALFPFNWTQQEAMVFSLLPSFVDQSNMPPGFDTAYDKVMAAHLRQKSRDREILQQVTDIIQMGSPAYREDAPNYLFQVIQAIVEEKTITAIYHTQSRNEQTEREIDPYYLVPREQRFYLIGYCHQAENIRTFRLSRIRSMEITSRKFNRGDFNIKSYLKNTWSIERRDQNIQFKVKFSPNVARYIKEEEMFVRPRMTDLPDGSLLFEVTLNHDREFINWVSQYGPDAEILAPTSYRKFMKERLSQWGKLYEQE</sequence>
<dbReference type="PANTHER" id="PTHR34580">
    <property type="match status" value="1"/>
</dbReference>